<proteinExistence type="predicted"/>
<dbReference type="PANTHER" id="PTHR43280:SF28">
    <property type="entry name" value="HTH-TYPE TRANSCRIPTIONAL ACTIVATOR RHAS"/>
    <property type="match status" value="1"/>
</dbReference>
<dbReference type="InterPro" id="IPR018060">
    <property type="entry name" value="HTH_AraC"/>
</dbReference>
<evidence type="ECO:0000256" key="3">
    <source>
        <dbReference type="ARBA" id="ARBA00023163"/>
    </source>
</evidence>
<dbReference type="EMBL" id="QFOI01000206">
    <property type="protein sequence ID" value="PZP46963.1"/>
    <property type="molecule type" value="Genomic_DNA"/>
</dbReference>
<dbReference type="InterPro" id="IPR009057">
    <property type="entry name" value="Homeodomain-like_sf"/>
</dbReference>
<keyword evidence="2" id="KW-0238">DNA-binding</keyword>
<gene>
    <name evidence="5" type="ORF">DI598_11520</name>
</gene>
<comment type="caution">
    <text evidence="5">The sequence shown here is derived from an EMBL/GenBank/DDBJ whole genome shotgun (WGS) entry which is preliminary data.</text>
</comment>
<organism evidence="5 6">
    <name type="scientific">Pseudopedobacter saltans</name>
    <dbReference type="NCBI Taxonomy" id="151895"/>
    <lineage>
        <taxon>Bacteria</taxon>
        <taxon>Pseudomonadati</taxon>
        <taxon>Bacteroidota</taxon>
        <taxon>Sphingobacteriia</taxon>
        <taxon>Sphingobacteriales</taxon>
        <taxon>Sphingobacteriaceae</taxon>
        <taxon>Pseudopedobacter</taxon>
    </lineage>
</organism>
<evidence type="ECO:0000256" key="2">
    <source>
        <dbReference type="ARBA" id="ARBA00023125"/>
    </source>
</evidence>
<dbReference type="Pfam" id="PF12833">
    <property type="entry name" value="HTH_18"/>
    <property type="match status" value="1"/>
</dbReference>
<keyword evidence="1" id="KW-0805">Transcription regulation</keyword>
<dbReference type="PROSITE" id="PS01124">
    <property type="entry name" value="HTH_ARAC_FAMILY_2"/>
    <property type="match status" value="1"/>
</dbReference>
<feature type="domain" description="HTH araC/xylS-type" evidence="4">
    <location>
        <begin position="64"/>
        <end position="168"/>
    </location>
</feature>
<name>A0A2W5EWU9_9SPHI</name>
<dbReference type="AlphaFoldDB" id="A0A2W5EWU9"/>
<protein>
    <submittedName>
        <fullName evidence="5">AraC family transcriptional regulator</fullName>
    </submittedName>
</protein>
<evidence type="ECO:0000259" key="4">
    <source>
        <dbReference type="PROSITE" id="PS01124"/>
    </source>
</evidence>
<dbReference type="Proteomes" id="UP000249645">
    <property type="component" value="Unassembled WGS sequence"/>
</dbReference>
<evidence type="ECO:0000256" key="1">
    <source>
        <dbReference type="ARBA" id="ARBA00023015"/>
    </source>
</evidence>
<dbReference type="Gene3D" id="1.10.10.60">
    <property type="entry name" value="Homeodomain-like"/>
    <property type="match status" value="1"/>
</dbReference>
<sequence length="178" mass="20289">MVCDRCVMVVEDVLKNQHIEFNKITLGNVTLQKQLTNEEKEKLSTKLESLGFELLQSKKNVLVEKIKNLIIQQIQYSTEQIPVNLSTYLSSQLHADYSSLSNTFSQEENITIEQFTILQKTEKIKELLSYGEKTLTEIADQMGYASVAYLSTQFKKQTGLSPSQYKSSSALRKPLDKV</sequence>
<dbReference type="GO" id="GO:0003700">
    <property type="term" value="F:DNA-binding transcription factor activity"/>
    <property type="evidence" value="ECO:0007669"/>
    <property type="project" value="InterPro"/>
</dbReference>
<accession>A0A2W5EWU9</accession>
<keyword evidence="3" id="KW-0804">Transcription</keyword>
<evidence type="ECO:0000313" key="6">
    <source>
        <dbReference type="Proteomes" id="UP000249645"/>
    </source>
</evidence>
<reference evidence="5 6" key="1">
    <citation type="submission" date="2017-11" db="EMBL/GenBank/DDBJ databases">
        <title>Infants hospitalized years apart are colonized by the same room-sourced microbial strains.</title>
        <authorList>
            <person name="Brooks B."/>
            <person name="Olm M.R."/>
            <person name="Firek B.A."/>
            <person name="Baker R."/>
            <person name="Thomas B.C."/>
            <person name="Morowitz M.J."/>
            <person name="Banfield J.F."/>
        </authorList>
    </citation>
    <scope>NUCLEOTIDE SEQUENCE [LARGE SCALE GENOMIC DNA]</scope>
    <source>
        <strain evidence="5">S2_009_000_R2_76</strain>
    </source>
</reference>
<dbReference type="SUPFAM" id="SSF46689">
    <property type="entry name" value="Homeodomain-like"/>
    <property type="match status" value="1"/>
</dbReference>
<evidence type="ECO:0000313" key="5">
    <source>
        <dbReference type="EMBL" id="PZP46963.1"/>
    </source>
</evidence>
<dbReference type="PANTHER" id="PTHR43280">
    <property type="entry name" value="ARAC-FAMILY TRANSCRIPTIONAL REGULATOR"/>
    <property type="match status" value="1"/>
</dbReference>
<dbReference type="SMART" id="SM00342">
    <property type="entry name" value="HTH_ARAC"/>
    <property type="match status" value="1"/>
</dbReference>
<dbReference type="GO" id="GO:0043565">
    <property type="term" value="F:sequence-specific DNA binding"/>
    <property type="evidence" value="ECO:0007669"/>
    <property type="project" value="InterPro"/>
</dbReference>